<keyword evidence="1 4" id="KW-0963">Cytoplasm</keyword>
<dbReference type="GO" id="GO:0033290">
    <property type="term" value="C:eukaryotic 48S preinitiation complex"/>
    <property type="evidence" value="ECO:0007669"/>
    <property type="project" value="UniProtKB-UniRule"/>
</dbReference>
<keyword evidence="8" id="KW-1185">Reference proteome</keyword>
<dbReference type="EMBL" id="JAKCXM010000035">
    <property type="protein sequence ID" value="KAJ0406207.1"/>
    <property type="molecule type" value="Genomic_DNA"/>
</dbReference>
<organism evidence="7 8">
    <name type="scientific">Pythium insidiosum</name>
    <name type="common">Pythiosis disease agent</name>
    <dbReference type="NCBI Taxonomy" id="114742"/>
    <lineage>
        <taxon>Eukaryota</taxon>
        <taxon>Sar</taxon>
        <taxon>Stramenopiles</taxon>
        <taxon>Oomycota</taxon>
        <taxon>Peronosporomycetes</taxon>
        <taxon>Pythiales</taxon>
        <taxon>Pythiaceae</taxon>
        <taxon>Pythium</taxon>
    </lineage>
</organism>
<dbReference type="Gene3D" id="1.10.10.60">
    <property type="entry name" value="Homeodomain-like"/>
    <property type="match status" value="1"/>
</dbReference>
<evidence type="ECO:0000313" key="8">
    <source>
        <dbReference type="Proteomes" id="UP001209570"/>
    </source>
</evidence>
<comment type="subunit">
    <text evidence="4">Component of the eukaryotic translation initiation factor 3 (eIF-3) complex.</text>
</comment>
<evidence type="ECO:0000259" key="6">
    <source>
        <dbReference type="PROSITE" id="PS50250"/>
    </source>
</evidence>
<feature type="region of interest" description="Disordered" evidence="5">
    <location>
        <begin position="1"/>
        <end position="69"/>
    </location>
</feature>
<comment type="caution">
    <text evidence="7">The sequence shown here is derived from an EMBL/GenBank/DDBJ whole genome shotgun (WGS) entry which is preliminary data.</text>
</comment>
<dbReference type="GO" id="GO:0003743">
    <property type="term" value="F:translation initiation factor activity"/>
    <property type="evidence" value="ECO:0007669"/>
    <property type="project" value="UniProtKB-UniRule"/>
</dbReference>
<dbReference type="GO" id="GO:0071540">
    <property type="term" value="C:eukaryotic translation initiation factor 3 complex, eIF3e"/>
    <property type="evidence" value="ECO:0007669"/>
    <property type="project" value="UniProtKB-UniRule"/>
</dbReference>
<dbReference type="AlphaFoldDB" id="A0AAD5LM81"/>
<dbReference type="InterPro" id="IPR000717">
    <property type="entry name" value="PCI_dom"/>
</dbReference>
<evidence type="ECO:0000256" key="4">
    <source>
        <dbReference type="HAMAP-Rule" id="MF_03004"/>
    </source>
</evidence>
<dbReference type="GO" id="GO:0001732">
    <property type="term" value="P:formation of cytoplasmic translation initiation complex"/>
    <property type="evidence" value="ECO:0007669"/>
    <property type="project" value="UniProtKB-UniRule"/>
</dbReference>
<keyword evidence="2 4" id="KW-0396">Initiation factor</keyword>
<feature type="region of interest" description="Disordered" evidence="5">
    <location>
        <begin position="134"/>
        <end position="184"/>
    </location>
</feature>
<evidence type="ECO:0000256" key="1">
    <source>
        <dbReference type="ARBA" id="ARBA00022490"/>
    </source>
</evidence>
<evidence type="ECO:0000256" key="5">
    <source>
        <dbReference type="SAM" id="MobiDB-lite"/>
    </source>
</evidence>
<protein>
    <recommendedName>
        <fullName evidence="4">Eukaryotic translation initiation factor 3 subunit E</fullName>
        <shortName evidence="4">eIF3e</shortName>
    </recommendedName>
    <alternativeName>
        <fullName evidence="4">Eukaryotic translation initiation factor 3 subunit 6</fullName>
    </alternativeName>
</protein>
<accession>A0AAD5LM81</accession>
<feature type="region of interest" description="Disordered" evidence="5">
    <location>
        <begin position="278"/>
        <end position="305"/>
    </location>
</feature>
<dbReference type="InterPro" id="IPR036390">
    <property type="entry name" value="WH_DNA-bd_sf"/>
</dbReference>
<dbReference type="SMART" id="SM00088">
    <property type="entry name" value="PINT"/>
    <property type="match status" value="1"/>
</dbReference>
<gene>
    <name evidence="7" type="ORF">P43SY_000391</name>
</gene>
<dbReference type="InterPro" id="IPR019010">
    <property type="entry name" value="eIF3e_N"/>
</dbReference>
<dbReference type="SMART" id="SM01186">
    <property type="entry name" value="eIF3_N"/>
    <property type="match status" value="1"/>
</dbReference>
<dbReference type="InterPro" id="IPR029057">
    <property type="entry name" value="PRTase-like"/>
</dbReference>
<dbReference type="PROSITE" id="PS50250">
    <property type="entry name" value="PCI"/>
    <property type="match status" value="1"/>
</dbReference>
<feature type="domain" description="PCI" evidence="6">
    <location>
        <begin position="715"/>
        <end position="890"/>
    </location>
</feature>
<dbReference type="CDD" id="cd21378">
    <property type="entry name" value="eIF3E"/>
    <property type="match status" value="1"/>
</dbReference>
<dbReference type="PANTHER" id="PTHR10317">
    <property type="entry name" value="EUKARYOTIC TRANSLATION INITIATION FACTOR 3 SUBUNIT E"/>
    <property type="match status" value="1"/>
</dbReference>
<dbReference type="GO" id="GO:0016282">
    <property type="term" value="C:eukaryotic 43S preinitiation complex"/>
    <property type="evidence" value="ECO:0007669"/>
    <property type="project" value="UniProtKB-UniRule"/>
</dbReference>
<sequence>MSQSLPRLSAFLRPAAARADTDEQPRHPAQPDFRDNKRPMPDAAPGSVPTFGGIGGTTQDAMYAAEPPRKRRSNMFVQYGETAYGAAAAAYRRQQESPMQLHQPAASTGLIHARPQLSHPAVYHEQASLMEMHRSGRPYTPDTHRPQQQRDANAVPPVTADASNGGSPQPPRVQPRERTSRYLSEEDRREIILRIDKGEKQVALAKEYQVSRAAICNLYKNRREVMIRVDRNPKAKHPKRSKTKDASAVPAVVMEDAHPERAGGTPPSQAVVTAGDTNAKEPTMDDEHSDCSTTSNVSSNEQHSSIVWKARRPSDTTVVESPELQGARVLSETSLPIRRLIETLGDRRLPLATVRRTTKRILHGLFEEAAACIAQRCQDQPACSDSDIIGVSLEEPSGLMLQTFASVFESSSAFMASESTWAKGMRLTGRAKAVILMDKDSSSGERARVALRHLTQREGMLASRIAFVSWFSSRATLHSIHADFPDAPAAPTVAPDAKYDLTNTLAPFMDLHFMFPLIDFLSGNELYEESQLMAAKLSLLKPTNMADFAVEIHQTLHNTTDVPAEFEERRGAILEALSRAKDECRPMLELIGDEEKILQLQSENLLNASYLAQNEGITPAVLDGLYKYAKLQYECGNYQDCLTYLTYYGVLIPNSSQQYLNALWGKLAAEVLIFRWEDALADISRINDVIENNTSMSPVEQLQQRTWLLHWSLFVFAWHEEGRDAIVDFMLQSRCVEAIQSNAPWLLRYLSAGVILHKRRRNLVKDLLRILRVDDKSYRDPIIEFVECLFVSFDFETAQEKLRECEVVLASDFFLYEKNMVDFMESARVAIFEMYCRVHRTIDIKMLSTKLAMEDDMEAEKWIVNLIRNARLDAKIDSQEGRIVMGAPQNSVYRQVIDKTRDLAARTCSMVAQFERMGKRKNI</sequence>
<reference evidence="7" key="1">
    <citation type="submission" date="2021-12" db="EMBL/GenBank/DDBJ databases">
        <title>Prjna785345.</title>
        <authorList>
            <person name="Rujirawat T."/>
            <person name="Krajaejun T."/>
        </authorList>
    </citation>
    <scope>NUCLEOTIDE SEQUENCE</scope>
    <source>
        <strain evidence="7">Pi057C3</strain>
    </source>
</reference>
<dbReference type="InterPro" id="IPR009057">
    <property type="entry name" value="Homeodomain-like_sf"/>
</dbReference>
<comment type="similarity">
    <text evidence="4">Belongs to the eIF-3 subunit E family.</text>
</comment>
<name>A0AAD5LM81_PYTIN</name>
<comment type="subcellular location">
    <subcellularLocation>
        <location evidence="4">Cytoplasm</location>
    </subcellularLocation>
</comment>
<feature type="compositionally biased region" description="Polar residues" evidence="5">
    <location>
        <begin position="291"/>
        <end position="305"/>
    </location>
</feature>
<feature type="compositionally biased region" description="Basic and acidic residues" evidence="5">
    <location>
        <begin position="174"/>
        <end position="184"/>
    </location>
</feature>
<dbReference type="SUPFAM" id="SSF46785">
    <property type="entry name" value="Winged helix' DNA-binding domain"/>
    <property type="match status" value="1"/>
</dbReference>
<dbReference type="HAMAP" id="MF_03004">
    <property type="entry name" value="eIF3e"/>
    <property type="match status" value="1"/>
</dbReference>
<dbReference type="Pfam" id="PF09440">
    <property type="entry name" value="eIF3_N"/>
    <property type="match status" value="1"/>
</dbReference>
<proteinExistence type="inferred from homology"/>
<dbReference type="InterPro" id="IPR016650">
    <property type="entry name" value="eIF3e"/>
</dbReference>
<keyword evidence="3 4" id="KW-0648">Protein biosynthesis</keyword>
<evidence type="ECO:0000313" key="7">
    <source>
        <dbReference type="EMBL" id="KAJ0406207.1"/>
    </source>
</evidence>
<evidence type="ECO:0000256" key="2">
    <source>
        <dbReference type="ARBA" id="ARBA00022540"/>
    </source>
</evidence>
<dbReference type="Gene3D" id="3.40.50.2020">
    <property type="match status" value="1"/>
</dbReference>
<feature type="compositionally biased region" description="Basic and acidic residues" evidence="5">
    <location>
        <begin position="278"/>
        <end position="290"/>
    </location>
</feature>
<dbReference type="SUPFAM" id="SSF46689">
    <property type="entry name" value="Homeodomain-like"/>
    <property type="match status" value="1"/>
</dbReference>
<dbReference type="Pfam" id="PF01399">
    <property type="entry name" value="PCI"/>
    <property type="match status" value="1"/>
</dbReference>
<dbReference type="Proteomes" id="UP001209570">
    <property type="component" value="Unassembled WGS sequence"/>
</dbReference>
<evidence type="ECO:0000256" key="3">
    <source>
        <dbReference type="ARBA" id="ARBA00022917"/>
    </source>
</evidence>
<comment type="function">
    <text evidence="4">Component of the eukaryotic translation initiation factor 3 (eIF-3) complex, which is involved in protein synthesis of a specialized repertoire of mRNAs and, together with other initiation factors, stimulates binding of mRNA and methionyl-tRNAi to the 40S ribosome. The eIF-3 complex specifically targets and initiates translation of a subset of mRNAs involved in cell proliferation.</text>
</comment>